<keyword evidence="3" id="KW-1185">Reference proteome</keyword>
<proteinExistence type="predicted"/>
<evidence type="ECO:0000313" key="2">
    <source>
        <dbReference type="EMBL" id="OEL28596.1"/>
    </source>
</evidence>
<protein>
    <submittedName>
        <fullName evidence="2">Uncharacterized protein</fullName>
    </submittedName>
</protein>
<organism evidence="2 3">
    <name type="scientific">Dichanthelium oligosanthes</name>
    <dbReference type="NCBI Taxonomy" id="888268"/>
    <lineage>
        <taxon>Eukaryota</taxon>
        <taxon>Viridiplantae</taxon>
        <taxon>Streptophyta</taxon>
        <taxon>Embryophyta</taxon>
        <taxon>Tracheophyta</taxon>
        <taxon>Spermatophyta</taxon>
        <taxon>Magnoliopsida</taxon>
        <taxon>Liliopsida</taxon>
        <taxon>Poales</taxon>
        <taxon>Poaceae</taxon>
        <taxon>PACMAD clade</taxon>
        <taxon>Panicoideae</taxon>
        <taxon>Panicodae</taxon>
        <taxon>Paniceae</taxon>
        <taxon>Dichantheliinae</taxon>
        <taxon>Dichanthelium</taxon>
    </lineage>
</organism>
<reference evidence="2 3" key="1">
    <citation type="submission" date="2016-09" db="EMBL/GenBank/DDBJ databases">
        <title>The draft genome of Dichanthelium oligosanthes: A C3 panicoid grass species.</title>
        <authorList>
            <person name="Studer A.J."/>
            <person name="Schnable J.C."/>
            <person name="Brutnell T.P."/>
        </authorList>
    </citation>
    <scope>NUCLEOTIDE SEQUENCE [LARGE SCALE GENOMIC DNA]</scope>
    <source>
        <strain evidence="3">cv. Kellogg 1175</strain>
        <tissue evidence="2">Leaf</tissue>
    </source>
</reference>
<name>A0A1E5VTZ8_9POAL</name>
<gene>
    <name evidence="2" type="ORF">BAE44_0010385</name>
</gene>
<dbReference type="AlphaFoldDB" id="A0A1E5VTZ8"/>
<accession>A0A1E5VTZ8</accession>
<feature type="region of interest" description="Disordered" evidence="1">
    <location>
        <begin position="20"/>
        <end position="85"/>
    </location>
</feature>
<sequence>MNLKAMPGLVLNSKRRLKLDNGPTTWMHKRDQMNGCNDITNDDNLRSMKELEEKPKSRDDNGSEGENLNHRMRKPKGVADDSTRLTPQDDILKDCHDRVSMPFVANRLKEECYCCTKPIDEPVWRYNTMGFFPLHFGVFIYLFPCY</sequence>
<evidence type="ECO:0000256" key="1">
    <source>
        <dbReference type="SAM" id="MobiDB-lite"/>
    </source>
</evidence>
<dbReference type="OrthoDB" id="787165at2759"/>
<dbReference type="STRING" id="888268.A0A1E5VTZ8"/>
<dbReference type="Proteomes" id="UP000095767">
    <property type="component" value="Unassembled WGS sequence"/>
</dbReference>
<comment type="caution">
    <text evidence="2">The sequence shown here is derived from an EMBL/GenBank/DDBJ whole genome shotgun (WGS) entry which is preliminary data.</text>
</comment>
<dbReference type="EMBL" id="LWDX02029655">
    <property type="protein sequence ID" value="OEL28596.1"/>
    <property type="molecule type" value="Genomic_DNA"/>
</dbReference>
<feature type="compositionally biased region" description="Basic and acidic residues" evidence="1">
    <location>
        <begin position="43"/>
        <end position="61"/>
    </location>
</feature>
<evidence type="ECO:0000313" key="3">
    <source>
        <dbReference type="Proteomes" id="UP000095767"/>
    </source>
</evidence>